<dbReference type="InterPro" id="IPR029058">
    <property type="entry name" value="AB_hydrolase_fold"/>
</dbReference>
<evidence type="ECO:0000256" key="5">
    <source>
        <dbReference type="RuleBase" id="RU004262"/>
    </source>
</evidence>
<dbReference type="GeneID" id="119740278"/>
<dbReference type="FunFam" id="3.40.50.1820:FF:000033">
    <property type="entry name" value="Pancreatic triacylglycerol lipase"/>
    <property type="match status" value="1"/>
</dbReference>
<dbReference type="PANTHER" id="PTHR11610:SF178">
    <property type="entry name" value="LIPASE MEMBER H-A-LIKE PROTEIN"/>
    <property type="match status" value="1"/>
</dbReference>
<evidence type="ECO:0000313" key="9">
    <source>
        <dbReference type="Proteomes" id="UP000887568"/>
    </source>
</evidence>
<accession>A0A914B685</accession>
<reference evidence="8" key="1">
    <citation type="submission" date="2022-11" db="UniProtKB">
        <authorList>
            <consortium name="EnsemblMetazoa"/>
        </authorList>
    </citation>
    <scope>IDENTIFICATION</scope>
</reference>
<dbReference type="InterPro" id="IPR000734">
    <property type="entry name" value="TAG_lipase"/>
</dbReference>
<evidence type="ECO:0000313" key="8">
    <source>
        <dbReference type="EnsemblMetazoa" id="XP_038071469.1"/>
    </source>
</evidence>
<dbReference type="InterPro" id="IPR002331">
    <property type="entry name" value="Lipase_panc"/>
</dbReference>
<dbReference type="Pfam" id="PF00151">
    <property type="entry name" value="Lipase"/>
    <property type="match status" value="1"/>
</dbReference>
<evidence type="ECO:0000256" key="4">
    <source>
        <dbReference type="ARBA" id="ARBA00023157"/>
    </source>
</evidence>
<evidence type="ECO:0000259" key="7">
    <source>
        <dbReference type="Pfam" id="PF00151"/>
    </source>
</evidence>
<keyword evidence="9" id="KW-1185">Reference proteome</keyword>
<keyword evidence="6" id="KW-0732">Signal</keyword>
<feature type="chain" id="PRO_5037102878" description="Lipase domain-containing protein" evidence="6">
    <location>
        <begin position="22"/>
        <end position="341"/>
    </location>
</feature>
<protein>
    <recommendedName>
        <fullName evidence="7">Lipase domain-containing protein</fullName>
    </recommendedName>
</protein>
<dbReference type="RefSeq" id="XP_038071469.1">
    <property type="nucleotide sequence ID" value="XM_038215541.1"/>
</dbReference>
<dbReference type="CDD" id="cd00707">
    <property type="entry name" value="Pancreat_lipase_like"/>
    <property type="match status" value="1"/>
</dbReference>
<evidence type="ECO:0000256" key="1">
    <source>
        <dbReference type="ARBA" id="ARBA00004613"/>
    </source>
</evidence>
<dbReference type="GO" id="GO:0004806">
    <property type="term" value="F:triacylglycerol lipase activity"/>
    <property type="evidence" value="ECO:0007669"/>
    <property type="project" value="InterPro"/>
</dbReference>
<feature type="signal peptide" evidence="6">
    <location>
        <begin position="1"/>
        <end position="21"/>
    </location>
</feature>
<dbReference type="SUPFAM" id="SSF53474">
    <property type="entry name" value="alpha/beta-Hydrolases"/>
    <property type="match status" value="1"/>
</dbReference>
<dbReference type="Proteomes" id="UP000887568">
    <property type="component" value="Unplaced"/>
</dbReference>
<feature type="domain" description="Lipase" evidence="7">
    <location>
        <begin position="23"/>
        <end position="338"/>
    </location>
</feature>
<dbReference type="AlphaFoldDB" id="A0A914B685"/>
<comment type="similarity">
    <text evidence="2 5">Belongs to the AB hydrolase superfamily. Lipase family.</text>
</comment>
<dbReference type="InterPro" id="IPR033906">
    <property type="entry name" value="Lipase_N"/>
</dbReference>
<dbReference type="EnsemblMetazoa" id="XM_038215541.1">
    <property type="protein sequence ID" value="XP_038071469.1"/>
    <property type="gene ID" value="LOC119740278"/>
</dbReference>
<evidence type="ECO:0000256" key="6">
    <source>
        <dbReference type="SAM" id="SignalP"/>
    </source>
</evidence>
<keyword evidence="4" id="KW-1015">Disulfide bond</keyword>
<dbReference type="OMA" id="SCANNAC"/>
<sequence length="341" mass="37845">MNRPLFITCCLFNLCFQSVFSEEICYDDLGCFSNDPPYDVFFRFPPKSPDYINTEFLMYTRLNTDLYMKIDRTDPSSLQYSTFNALRRTIFLIHGYSEKGARSEWMKELKDKLLATENLNVFLVDWGAGARNLYGQSVQNTRVVGRVIARFMQFLNTETGANFARMHLVGHSLGAHIAGYAGAFQSGIGRITGLDAAGPNFSGNDPACRLDPTDAIFVDAIHTDAELLGLGIVQTVGHMDFYPNGGKEQPGCPATVGDIVLAPMEVSCSHSRVLQLFIDSFDSTQCEPRGYPCRSWDNFVNGQCNDCGLVGCPPMGYWADLSLATGTFYLQTGDESPFCKL</sequence>
<dbReference type="OrthoDB" id="199913at2759"/>
<comment type="subcellular location">
    <subcellularLocation>
        <location evidence="1">Secreted</location>
    </subcellularLocation>
</comment>
<evidence type="ECO:0000256" key="2">
    <source>
        <dbReference type="ARBA" id="ARBA00010701"/>
    </source>
</evidence>
<dbReference type="GO" id="GO:0016042">
    <property type="term" value="P:lipid catabolic process"/>
    <property type="evidence" value="ECO:0007669"/>
    <property type="project" value="TreeGrafter"/>
</dbReference>
<name>A0A914B685_PATMI</name>
<dbReference type="PRINTS" id="PR00821">
    <property type="entry name" value="TAGLIPASE"/>
</dbReference>
<dbReference type="PRINTS" id="PR00823">
    <property type="entry name" value="PANCLIPASE"/>
</dbReference>
<dbReference type="GO" id="GO:0005615">
    <property type="term" value="C:extracellular space"/>
    <property type="evidence" value="ECO:0007669"/>
    <property type="project" value="TreeGrafter"/>
</dbReference>
<keyword evidence="3" id="KW-0964">Secreted</keyword>
<evidence type="ECO:0000256" key="3">
    <source>
        <dbReference type="ARBA" id="ARBA00022525"/>
    </source>
</evidence>
<dbReference type="PANTHER" id="PTHR11610">
    <property type="entry name" value="LIPASE"/>
    <property type="match status" value="1"/>
</dbReference>
<dbReference type="InterPro" id="IPR013818">
    <property type="entry name" value="Lipase"/>
</dbReference>
<proteinExistence type="inferred from homology"/>
<dbReference type="Gene3D" id="3.40.50.1820">
    <property type="entry name" value="alpha/beta hydrolase"/>
    <property type="match status" value="1"/>
</dbReference>
<organism evidence="8 9">
    <name type="scientific">Patiria miniata</name>
    <name type="common">Bat star</name>
    <name type="synonym">Asterina miniata</name>
    <dbReference type="NCBI Taxonomy" id="46514"/>
    <lineage>
        <taxon>Eukaryota</taxon>
        <taxon>Metazoa</taxon>
        <taxon>Echinodermata</taxon>
        <taxon>Eleutherozoa</taxon>
        <taxon>Asterozoa</taxon>
        <taxon>Asteroidea</taxon>
        <taxon>Valvatacea</taxon>
        <taxon>Valvatida</taxon>
        <taxon>Asterinidae</taxon>
        <taxon>Patiria</taxon>
    </lineage>
</organism>